<proteinExistence type="predicted"/>
<dbReference type="AlphaFoldDB" id="A0A915LLH1"/>
<sequence>MEPTTKRPRFFIEEIFADNPEIFQSGSGDQIFSDQNLEESFDEETPSTSLFTASQYIKKLDQNVEFNNKFKFIKNKSSFLIENIPNDFELLLTQIFKYCFDTTIIECEEKQLKADRIGCLISSELLNPEIWIPIREINENTIDSMLNRFNQIAQSKSNDNITLFGKPFNITFTAVSRKDLPNERRITGGTNIRSRKRMAPMHHKINNQCLIKIENLNGLNHCLFYSLQATLYHNIKGWPRWKFYDYLHSKHGQRGELNEHGHVCNERYCQNCKAFHSIDRGCFIQQINVKTPKPYRIVSFDVETMQHNYIENQQNKRNHQINFIGAKVVCASCIENGNWKLNLKENNNICQVVCCNPIEKFVDWILFELPMKYQTFVFSHNGGRFDMVLIFREIFLRRLNPSMIRKV</sequence>
<reference evidence="2" key="1">
    <citation type="submission" date="2022-11" db="UniProtKB">
        <authorList>
            <consortium name="WormBaseParasite"/>
        </authorList>
    </citation>
    <scope>IDENTIFICATION</scope>
</reference>
<organism evidence="1 2">
    <name type="scientific">Meloidogyne javanica</name>
    <name type="common">Root-knot nematode worm</name>
    <dbReference type="NCBI Taxonomy" id="6303"/>
    <lineage>
        <taxon>Eukaryota</taxon>
        <taxon>Metazoa</taxon>
        <taxon>Ecdysozoa</taxon>
        <taxon>Nematoda</taxon>
        <taxon>Chromadorea</taxon>
        <taxon>Rhabditida</taxon>
        <taxon>Tylenchina</taxon>
        <taxon>Tylenchomorpha</taxon>
        <taxon>Tylenchoidea</taxon>
        <taxon>Meloidogynidae</taxon>
        <taxon>Meloidogyninae</taxon>
        <taxon>Meloidogyne</taxon>
        <taxon>Meloidogyne incognita group</taxon>
    </lineage>
</organism>
<dbReference type="InterPro" id="IPR012337">
    <property type="entry name" value="RNaseH-like_sf"/>
</dbReference>
<dbReference type="WBParaSite" id="scaffold14082_cov171.g17273">
    <property type="protein sequence ID" value="scaffold14082_cov171.g17273"/>
    <property type="gene ID" value="scaffold14082_cov171.g17273"/>
</dbReference>
<evidence type="ECO:0000313" key="2">
    <source>
        <dbReference type="WBParaSite" id="scaffold14082_cov171.g17273"/>
    </source>
</evidence>
<name>A0A915LLH1_MELJA</name>
<dbReference type="Proteomes" id="UP000887561">
    <property type="component" value="Unplaced"/>
</dbReference>
<protein>
    <submittedName>
        <fullName evidence="2">DNA-directed DNA polymerase</fullName>
    </submittedName>
</protein>
<dbReference type="SUPFAM" id="SSF53098">
    <property type="entry name" value="Ribonuclease H-like"/>
    <property type="match status" value="1"/>
</dbReference>
<accession>A0A915LLH1</accession>
<keyword evidence="1" id="KW-1185">Reference proteome</keyword>
<evidence type="ECO:0000313" key="1">
    <source>
        <dbReference type="Proteomes" id="UP000887561"/>
    </source>
</evidence>